<dbReference type="EMBL" id="CAJNOE010000251">
    <property type="protein sequence ID" value="CAF1090907.1"/>
    <property type="molecule type" value="Genomic_DNA"/>
</dbReference>
<proteinExistence type="predicted"/>
<reference evidence="2" key="1">
    <citation type="submission" date="2021-02" db="EMBL/GenBank/DDBJ databases">
        <authorList>
            <person name="Nowell W R."/>
        </authorList>
    </citation>
    <scope>NUCLEOTIDE SEQUENCE</scope>
</reference>
<name>A0A819U150_9BILA</name>
<dbReference type="EMBL" id="CAJOBB010004390">
    <property type="protein sequence ID" value="CAF4087128.1"/>
    <property type="molecule type" value="Genomic_DNA"/>
</dbReference>
<protein>
    <submittedName>
        <fullName evidence="2">Uncharacterized protein</fullName>
    </submittedName>
</protein>
<comment type="caution">
    <text evidence="2">The sequence shown here is derived from an EMBL/GenBank/DDBJ whole genome shotgun (WGS) entry which is preliminary data.</text>
</comment>
<gene>
    <name evidence="1" type="ORF">IZO911_LOCUS22492</name>
    <name evidence="2" type="ORF">KXQ929_LOCUS33728</name>
</gene>
<dbReference type="AlphaFoldDB" id="A0A819U150"/>
<organism evidence="2 3">
    <name type="scientific">Adineta steineri</name>
    <dbReference type="NCBI Taxonomy" id="433720"/>
    <lineage>
        <taxon>Eukaryota</taxon>
        <taxon>Metazoa</taxon>
        <taxon>Spiralia</taxon>
        <taxon>Gnathifera</taxon>
        <taxon>Rotifera</taxon>
        <taxon>Eurotatoria</taxon>
        <taxon>Bdelloidea</taxon>
        <taxon>Adinetida</taxon>
        <taxon>Adinetidae</taxon>
        <taxon>Adineta</taxon>
    </lineage>
</organism>
<sequence length="103" mass="11866">MNARDAEKEALTLLSNSNESTYAKITSLLAGQHLSLFKKLVNRTVIITPVVYVWKTKEEEAASNECELMLPSHLELLYDCESKTGQLIVEWNETQKQRQRKRL</sequence>
<dbReference type="Proteomes" id="UP000663860">
    <property type="component" value="Unassembled WGS sequence"/>
</dbReference>
<dbReference type="Proteomes" id="UP000663868">
    <property type="component" value="Unassembled WGS sequence"/>
</dbReference>
<evidence type="ECO:0000313" key="3">
    <source>
        <dbReference type="Proteomes" id="UP000663868"/>
    </source>
</evidence>
<accession>A0A819U150</accession>
<evidence type="ECO:0000313" key="1">
    <source>
        <dbReference type="EMBL" id="CAF1090907.1"/>
    </source>
</evidence>
<evidence type="ECO:0000313" key="2">
    <source>
        <dbReference type="EMBL" id="CAF4087128.1"/>
    </source>
</evidence>